<proteinExistence type="predicted"/>
<sequence length="113" mass="13451">MKNKKIIYVDIDGCICTTSYGNNKDFKDIKSSYIHVEPYHDRIERINELFEEGHHIVYWTARGCKSGIDHTELTRDQLQQWGAKYSDLQVGTKPHFDMYICDKSWNSEDFFHR</sequence>
<dbReference type="InterPro" id="IPR023214">
    <property type="entry name" value="HAD_sf"/>
</dbReference>
<name>A0A383AEB9_9ZZZZ</name>
<feature type="non-terminal residue" evidence="1">
    <location>
        <position position="113"/>
    </location>
</feature>
<evidence type="ECO:0000313" key="1">
    <source>
        <dbReference type="EMBL" id="SVE06226.1"/>
    </source>
</evidence>
<dbReference type="SUPFAM" id="SSF56784">
    <property type="entry name" value="HAD-like"/>
    <property type="match status" value="1"/>
</dbReference>
<organism evidence="1">
    <name type="scientific">marine metagenome</name>
    <dbReference type="NCBI Taxonomy" id="408172"/>
    <lineage>
        <taxon>unclassified sequences</taxon>
        <taxon>metagenomes</taxon>
        <taxon>ecological metagenomes</taxon>
    </lineage>
</organism>
<protein>
    <recommendedName>
        <fullName evidence="2">Phosphoheptose isomerase</fullName>
    </recommendedName>
</protein>
<dbReference type="InterPro" id="IPR036412">
    <property type="entry name" value="HAD-like_sf"/>
</dbReference>
<dbReference type="AlphaFoldDB" id="A0A383AEB9"/>
<gene>
    <name evidence="1" type="ORF">METZ01_LOCUS459080</name>
</gene>
<accession>A0A383AEB9</accession>
<dbReference type="Gene3D" id="3.40.50.1000">
    <property type="entry name" value="HAD superfamily/HAD-like"/>
    <property type="match status" value="1"/>
</dbReference>
<reference evidence="1" key="1">
    <citation type="submission" date="2018-05" db="EMBL/GenBank/DDBJ databases">
        <authorList>
            <person name="Lanie J.A."/>
            <person name="Ng W.-L."/>
            <person name="Kazmierczak K.M."/>
            <person name="Andrzejewski T.M."/>
            <person name="Davidsen T.M."/>
            <person name="Wayne K.J."/>
            <person name="Tettelin H."/>
            <person name="Glass J.I."/>
            <person name="Rusch D."/>
            <person name="Podicherti R."/>
            <person name="Tsui H.-C.T."/>
            <person name="Winkler M.E."/>
        </authorList>
    </citation>
    <scope>NUCLEOTIDE SEQUENCE</scope>
</reference>
<evidence type="ECO:0008006" key="2">
    <source>
        <dbReference type="Google" id="ProtNLM"/>
    </source>
</evidence>
<dbReference type="EMBL" id="UINC01191529">
    <property type="protein sequence ID" value="SVE06226.1"/>
    <property type="molecule type" value="Genomic_DNA"/>
</dbReference>